<evidence type="ECO:0000256" key="1">
    <source>
        <dbReference type="SAM" id="MobiDB-lite"/>
    </source>
</evidence>
<feature type="region of interest" description="Disordered" evidence="1">
    <location>
        <begin position="212"/>
        <end position="250"/>
    </location>
</feature>
<accession>A0AAT9HIR6</accession>
<gene>
    <name evidence="2" type="ORF">SHKM778_36100</name>
</gene>
<name>A0AAT9HIR6_9ACTN</name>
<evidence type="ECO:0000313" key="2">
    <source>
        <dbReference type="EMBL" id="BFO17222.1"/>
    </source>
</evidence>
<proteinExistence type="predicted"/>
<reference evidence="2" key="1">
    <citation type="submission" date="2024-06" db="EMBL/GenBank/DDBJ databases">
        <authorList>
            <consortium name="consrtm"/>
            <person name="Uemura M."/>
            <person name="Terahara T."/>
        </authorList>
    </citation>
    <scope>NUCLEOTIDE SEQUENCE</scope>
    <source>
        <strain evidence="2">KM77-8</strain>
    </source>
</reference>
<dbReference type="EMBL" id="AP035768">
    <property type="protein sequence ID" value="BFO17222.1"/>
    <property type="molecule type" value="Genomic_DNA"/>
</dbReference>
<dbReference type="AlphaFoldDB" id="A0AAT9HIR6"/>
<sequence>MARRLWEKQPKVVYLELCEDMAPLLTELRNCRLPVAVQAFAGDVDGFPAEWAPLSVVAPVTEASAEYQAIAYALDTPGVELVLVDRSTDHVFQWDRGDSAEVPEEAEAALHGEAVGVEIGDLRPRFAELEEHLLRHGKVRHWSEWWHQYVEVPLGDSDHATYRQVMFLIGSLFRRLTPPTGPGCGWTRTASGTCGPGCGSIWRRPARTRRTVSMCAGRSTQPAGWRSSAWRDARTRSRSRPVPQPPGSTG</sequence>
<protein>
    <submittedName>
        <fullName evidence="2">Uncharacterized protein</fullName>
    </submittedName>
</protein>
<organism evidence="2">
    <name type="scientific">Streptomyces haneummycinicus</name>
    <dbReference type="NCBI Taxonomy" id="3074435"/>
    <lineage>
        <taxon>Bacteria</taxon>
        <taxon>Bacillati</taxon>
        <taxon>Actinomycetota</taxon>
        <taxon>Actinomycetes</taxon>
        <taxon>Kitasatosporales</taxon>
        <taxon>Streptomycetaceae</taxon>
        <taxon>Streptomyces</taxon>
    </lineage>
</organism>
<reference evidence="2" key="2">
    <citation type="submission" date="2024-07" db="EMBL/GenBank/DDBJ databases">
        <title>Streptomyces haneummycinica sp. nov., a new antibiotic-producing actinobacterium isolated from marine sediment.</title>
        <authorList>
            <person name="Uemura M."/>
            <person name="Hamada M."/>
            <person name="Hirano S."/>
            <person name="Kobayashi K."/>
            <person name="Ohshiro T."/>
            <person name="Kobayashi T."/>
            <person name="Terahara T."/>
        </authorList>
    </citation>
    <scope>NUCLEOTIDE SEQUENCE</scope>
    <source>
        <strain evidence="2">KM77-8</strain>
    </source>
</reference>